<keyword evidence="2 4" id="KW-0560">Oxidoreductase</keyword>
<dbReference type="InterPro" id="IPR020904">
    <property type="entry name" value="Sc_DH/Rdtase_CS"/>
</dbReference>
<dbReference type="PROSITE" id="PS00061">
    <property type="entry name" value="ADH_SHORT"/>
    <property type="match status" value="1"/>
</dbReference>
<evidence type="ECO:0000313" key="4">
    <source>
        <dbReference type="EMBL" id="MDE8650978.1"/>
    </source>
</evidence>
<dbReference type="RefSeq" id="WP_275227066.1">
    <property type="nucleotide sequence ID" value="NZ_JARESE010000012.1"/>
</dbReference>
<dbReference type="PRINTS" id="PR00080">
    <property type="entry name" value="SDRFAMILY"/>
</dbReference>
<dbReference type="InterPro" id="IPR057326">
    <property type="entry name" value="KR_dom"/>
</dbReference>
<dbReference type="PRINTS" id="PR00081">
    <property type="entry name" value="GDHRDH"/>
</dbReference>
<dbReference type="GO" id="GO:0047936">
    <property type="term" value="F:glucose 1-dehydrogenase [NAD(P)+] activity"/>
    <property type="evidence" value="ECO:0007669"/>
    <property type="project" value="UniProtKB-EC"/>
</dbReference>
<reference evidence="4 5" key="1">
    <citation type="submission" date="2023-03" db="EMBL/GenBank/DDBJ databases">
        <title>NovoSphingobium album sp. nov. isolated from polycyclic aromatic hydrocarbons- and heavy-metal polluted soil.</title>
        <authorList>
            <person name="Liu Z."/>
            <person name="Wang K."/>
        </authorList>
    </citation>
    <scope>NUCLEOTIDE SEQUENCE [LARGE SCALE GENOMIC DNA]</scope>
    <source>
        <strain evidence="4 5">H3SJ31-1</strain>
    </source>
</reference>
<sequence length="251" mass="25809">MTGTLEGRVALVTGAASGIGLATALRLAREGATVVAADIDPAGLDRHPELHRLTLDVSNEAHWIAAAAQLRDRFGGLDVLVNNAGIVLAPQPVTAVGLDDWQRLMRVNVDGVFLGTKHMLPLLRESGGGSLINVSSIAGIRPSANAAAYAASKGAVRLFTKAVALECAAAGDGVRVNSVHPGLVETPIWDDLIPPAPGRKTTLEALAARDVPLGRLGRAEEIAAGILWLASDASSYMTGGELVLDGGRAIG</sequence>
<dbReference type="Proteomes" id="UP001216253">
    <property type="component" value="Unassembled WGS sequence"/>
</dbReference>
<proteinExistence type="inferred from homology"/>
<protein>
    <submittedName>
        <fullName evidence="4">Glucose 1-dehydrogenase</fullName>
        <ecNumber evidence="4">1.1.1.47</ecNumber>
    </submittedName>
</protein>
<dbReference type="PANTHER" id="PTHR43477">
    <property type="entry name" value="DIHYDROANTICAPSIN 7-DEHYDROGENASE"/>
    <property type="match status" value="1"/>
</dbReference>
<dbReference type="NCBIfam" id="NF005559">
    <property type="entry name" value="PRK07231.1"/>
    <property type="match status" value="1"/>
</dbReference>
<evidence type="ECO:0000313" key="5">
    <source>
        <dbReference type="Proteomes" id="UP001216253"/>
    </source>
</evidence>
<dbReference type="InterPro" id="IPR051122">
    <property type="entry name" value="SDR_DHRS6-like"/>
</dbReference>
<dbReference type="SMART" id="SM00822">
    <property type="entry name" value="PKS_KR"/>
    <property type="match status" value="1"/>
</dbReference>
<dbReference type="Gene3D" id="3.40.50.720">
    <property type="entry name" value="NAD(P)-binding Rossmann-like Domain"/>
    <property type="match status" value="1"/>
</dbReference>
<dbReference type="EC" id="1.1.1.47" evidence="4"/>
<name>A0ABT5WLQ1_9SPHN</name>
<dbReference type="InterPro" id="IPR002347">
    <property type="entry name" value="SDR_fam"/>
</dbReference>
<feature type="domain" description="Ketoreductase" evidence="3">
    <location>
        <begin position="8"/>
        <end position="192"/>
    </location>
</feature>
<organism evidence="4 5">
    <name type="scientific">Novosphingobium album</name>
    <name type="common">ex Liu et al. 2023</name>
    <dbReference type="NCBI Taxonomy" id="3031130"/>
    <lineage>
        <taxon>Bacteria</taxon>
        <taxon>Pseudomonadati</taxon>
        <taxon>Pseudomonadota</taxon>
        <taxon>Alphaproteobacteria</taxon>
        <taxon>Sphingomonadales</taxon>
        <taxon>Sphingomonadaceae</taxon>
        <taxon>Novosphingobium</taxon>
    </lineage>
</organism>
<evidence type="ECO:0000256" key="2">
    <source>
        <dbReference type="ARBA" id="ARBA00023002"/>
    </source>
</evidence>
<dbReference type="Pfam" id="PF13561">
    <property type="entry name" value="adh_short_C2"/>
    <property type="match status" value="1"/>
</dbReference>
<evidence type="ECO:0000256" key="1">
    <source>
        <dbReference type="ARBA" id="ARBA00006484"/>
    </source>
</evidence>
<dbReference type="InterPro" id="IPR036291">
    <property type="entry name" value="NAD(P)-bd_dom_sf"/>
</dbReference>
<dbReference type="PANTHER" id="PTHR43477:SF1">
    <property type="entry name" value="DIHYDROANTICAPSIN 7-DEHYDROGENASE"/>
    <property type="match status" value="1"/>
</dbReference>
<keyword evidence="5" id="KW-1185">Reference proteome</keyword>
<dbReference type="SUPFAM" id="SSF51735">
    <property type="entry name" value="NAD(P)-binding Rossmann-fold domains"/>
    <property type="match status" value="1"/>
</dbReference>
<comment type="similarity">
    <text evidence="1">Belongs to the short-chain dehydrogenases/reductases (SDR) family.</text>
</comment>
<gene>
    <name evidence="4" type="ORF">PYV00_04495</name>
</gene>
<evidence type="ECO:0000259" key="3">
    <source>
        <dbReference type="SMART" id="SM00822"/>
    </source>
</evidence>
<comment type="caution">
    <text evidence="4">The sequence shown here is derived from an EMBL/GenBank/DDBJ whole genome shotgun (WGS) entry which is preliminary data.</text>
</comment>
<dbReference type="EMBL" id="JARESE010000012">
    <property type="protein sequence ID" value="MDE8650978.1"/>
    <property type="molecule type" value="Genomic_DNA"/>
</dbReference>
<accession>A0ABT5WLQ1</accession>